<dbReference type="EMBL" id="HBFR01026084">
    <property type="protein sequence ID" value="CAD8891556.1"/>
    <property type="molecule type" value="Transcribed_RNA"/>
</dbReference>
<evidence type="ECO:0000256" key="2">
    <source>
        <dbReference type="SAM" id="Phobius"/>
    </source>
</evidence>
<proteinExistence type="predicted"/>
<dbReference type="AlphaFoldDB" id="A0A7S1BM04"/>
<keyword evidence="2" id="KW-1133">Transmembrane helix</keyword>
<name>A0A7S1BM04_9STRA</name>
<gene>
    <name evidence="3" type="ORF">CHYS00102_LOCUS18762</name>
</gene>
<feature type="region of interest" description="Disordered" evidence="1">
    <location>
        <begin position="18"/>
        <end position="77"/>
    </location>
</feature>
<feature type="compositionally biased region" description="Basic and acidic residues" evidence="1">
    <location>
        <begin position="39"/>
        <end position="49"/>
    </location>
</feature>
<feature type="compositionally biased region" description="Polar residues" evidence="1">
    <location>
        <begin position="58"/>
        <end position="67"/>
    </location>
</feature>
<protein>
    <submittedName>
        <fullName evidence="3">Uncharacterized protein</fullName>
    </submittedName>
</protein>
<evidence type="ECO:0000313" key="3">
    <source>
        <dbReference type="EMBL" id="CAD8891556.1"/>
    </source>
</evidence>
<keyword evidence="2" id="KW-0472">Membrane</keyword>
<sequence length="232" mass="26222">MRHQTINRTFTLYFYNSEPSEAPSDPFFSSRKKKKKNKRENFSAKDSGRIDVPVNLDSLPTATPTEISETEDLARNRPRPLPTYVTVAQVSPRSMPVQAPIVSDAPKKESAQNTTANSLGDFKKYPGRNFTNTTSISDNASLSDDWYSLISDNNNSLVSDYNNSLVLGYENSSVSDNDYGIQSTAERENGDYWYSGREIQLLSSVVLISTIMLVILYISQRLRHKKRTLFIK</sequence>
<keyword evidence="2" id="KW-0812">Transmembrane</keyword>
<feature type="transmembrane region" description="Helical" evidence="2">
    <location>
        <begin position="199"/>
        <end position="218"/>
    </location>
</feature>
<organism evidence="3">
    <name type="scientific">Corethron hystrix</name>
    <dbReference type="NCBI Taxonomy" id="216773"/>
    <lineage>
        <taxon>Eukaryota</taxon>
        <taxon>Sar</taxon>
        <taxon>Stramenopiles</taxon>
        <taxon>Ochrophyta</taxon>
        <taxon>Bacillariophyta</taxon>
        <taxon>Coscinodiscophyceae</taxon>
        <taxon>Corethrophycidae</taxon>
        <taxon>Corethrales</taxon>
        <taxon>Corethraceae</taxon>
        <taxon>Corethron</taxon>
    </lineage>
</organism>
<evidence type="ECO:0000256" key="1">
    <source>
        <dbReference type="SAM" id="MobiDB-lite"/>
    </source>
</evidence>
<reference evidence="3" key="1">
    <citation type="submission" date="2021-01" db="EMBL/GenBank/DDBJ databases">
        <authorList>
            <person name="Corre E."/>
            <person name="Pelletier E."/>
            <person name="Niang G."/>
            <person name="Scheremetjew M."/>
            <person name="Finn R."/>
            <person name="Kale V."/>
            <person name="Holt S."/>
            <person name="Cochrane G."/>
            <person name="Meng A."/>
            <person name="Brown T."/>
            <person name="Cohen L."/>
        </authorList>
    </citation>
    <scope>NUCLEOTIDE SEQUENCE</scope>
    <source>
        <strain evidence="3">308</strain>
    </source>
</reference>
<accession>A0A7S1BM04</accession>